<dbReference type="Gene3D" id="3.10.129.10">
    <property type="entry name" value="Hotdog Thioesterase"/>
    <property type="match status" value="1"/>
</dbReference>
<accession>A0A3M7EXP7</accession>
<dbReference type="VEuPathDB" id="FungiDB:BTJ68_11805"/>
<feature type="domain" description="Thioesterase" evidence="3">
    <location>
        <begin position="122"/>
        <end position="199"/>
    </location>
</feature>
<organism evidence="4 5">
    <name type="scientific">Hortaea werneckii</name>
    <name type="common">Black yeast</name>
    <name type="synonym">Cladosporium werneckii</name>
    <dbReference type="NCBI Taxonomy" id="91943"/>
    <lineage>
        <taxon>Eukaryota</taxon>
        <taxon>Fungi</taxon>
        <taxon>Dikarya</taxon>
        <taxon>Ascomycota</taxon>
        <taxon>Pezizomycotina</taxon>
        <taxon>Dothideomycetes</taxon>
        <taxon>Dothideomycetidae</taxon>
        <taxon>Mycosphaerellales</taxon>
        <taxon>Teratosphaeriaceae</taxon>
        <taxon>Hortaea</taxon>
    </lineage>
</organism>
<dbReference type="GO" id="GO:0047617">
    <property type="term" value="F:fatty acyl-CoA hydrolase activity"/>
    <property type="evidence" value="ECO:0007669"/>
    <property type="project" value="InterPro"/>
</dbReference>
<dbReference type="EMBL" id="QWIQ01000592">
    <property type="protein sequence ID" value="RMY81359.1"/>
    <property type="molecule type" value="Genomic_DNA"/>
</dbReference>
<comment type="similarity">
    <text evidence="1">Belongs to the thioesterase PaaI family.</text>
</comment>
<keyword evidence="2" id="KW-0378">Hydrolase</keyword>
<evidence type="ECO:0000313" key="4">
    <source>
        <dbReference type="EMBL" id="RMY81359.1"/>
    </source>
</evidence>
<dbReference type="InterPro" id="IPR006683">
    <property type="entry name" value="Thioestr_dom"/>
</dbReference>
<comment type="caution">
    <text evidence="4">The sequence shown here is derived from an EMBL/GenBank/DDBJ whole genome shotgun (WGS) entry which is preliminary data.</text>
</comment>
<sequence length="220" mass="24164">MGVDYTQNAEDVETNNILSYSAAHFITIQTILQPEGKINHSHCCSNRKPKMSAAKGYRPPAGFLDLSPEDRIRMTLTNGGDSHFYSRFLKQCKLESVKTLGPKSTIVTFSCKADPYYSNFSGNLHGGMQSAIFDMLTSIAMQAIGKKDFWVNGGVSRVLNVSYLRPAPEGIDMLVECEVVHMGKTLALLQGRMKRADDGAIISTCEHNKVAVPAKPGFKL</sequence>
<reference evidence="4 5" key="1">
    <citation type="journal article" date="2018" name="BMC Genomics">
        <title>Genomic evidence for intraspecific hybridization in a clonal and extremely halotolerant yeast.</title>
        <authorList>
            <person name="Gostincar C."/>
            <person name="Stajich J.E."/>
            <person name="Zupancic J."/>
            <person name="Zalar P."/>
            <person name="Gunde-Cimerman N."/>
        </authorList>
    </citation>
    <scope>NUCLEOTIDE SEQUENCE [LARGE SCALE GENOMIC DNA]</scope>
    <source>
        <strain evidence="4 5">EXF-171</strain>
    </source>
</reference>
<evidence type="ECO:0000259" key="3">
    <source>
        <dbReference type="Pfam" id="PF03061"/>
    </source>
</evidence>
<dbReference type="Proteomes" id="UP000281468">
    <property type="component" value="Unassembled WGS sequence"/>
</dbReference>
<dbReference type="CDD" id="cd03443">
    <property type="entry name" value="PaaI_thioesterase"/>
    <property type="match status" value="1"/>
</dbReference>
<dbReference type="PANTHER" id="PTHR21660:SF1">
    <property type="entry name" value="ACYL-COENZYME A THIOESTERASE 13"/>
    <property type="match status" value="1"/>
</dbReference>
<evidence type="ECO:0000256" key="2">
    <source>
        <dbReference type="ARBA" id="ARBA00022801"/>
    </source>
</evidence>
<evidence type="ECO:0000313" key="5">
    <source>
        <dbReference type="Proteomes" id="UP000281468"/>
    </source>
</evidence>
<dbReference type="AlphaFoldDB" id="A0A3M7EXP7"/>
<evidence type="ECO:0000256" key="1">
    <source>
        <dbReference type="ARBA" id="ARBA00008324"/>
    </source>
</evidence>
<proteinExistence type="inferred from homology"/>
<dbReference type="InterPro" id="IPR029069">
    <property type="entry name" value="HotDog_dom_sf"/>
</dbReference>
<dbReference type="Pfam" id="PF03061">
    <property type="entry name" value="4HBT"/>
    <property type="match status" value="1"/>
</dbReference>
<dbReference type="InterPro" id="IPR039298">
    <property type="entry name" value="ACOT13"/>
</dbReference>
<gene>
    <name evidence="4" type="ORF">D0862_12379</name>
</gene>
<name>A0A3M7EXP7_HORWE</name>
<protein>
    <recommendedName>
        <fullName evidence="3">Thioesterase domain-containing protein</fullName>
    </recommendedName>
</protein>
<dbReference type="SUPFAM" id="SSF54637">
    <property type="entry name" value="Thioesterase/thiol ester dehydrase-isomerase"/>
    <property type="match status" value="1"/>
</dbReference>
<dbReference type="PANTHER" id="PTHR21660">
    <property type="entry name" value="THIOESTERASE SUPERFAMILY MEMBER-RELATED"/>
    <property type="match status" value="1"/>
</dbReference>